<accession>A0A5C4U3K7</accession>
<dbReference type="Proteomes" id="UP000312032">
    <property type="component" value="Unassembled WGS sequence"/>
</dbReference>
<feature type="region of interest" description="Disordered" evidence="1">
    <location>
        <begin position="305"/>
        <end position="324"/>
    </location>
</feature>
<dbReference type="PANTHER" id="PTHR28208:SF3">
    <property type="entry name" value="PHOSPHATIDATE PHOSPHATASE APP1"/>
    <property type="match status" value="1"/>
</dbReference>
<keyword evidence="4" id="KW-1185">Reference proteome</keyword>
<reference evidence="3 4" key="1">
    <citation type="submission" date="2019-06" db="EMBL/GenBank/DDBJ databases">
        <authorList>
            <person name="Li J."/>
        </authorList>
    </citation>
    <scope>NUCLEOTIDE SEQUENCE [LARGE SCALE GENOMIC DNA]</scope>
    <source>
        <strain evidence="3 4">LMG 28165</strain>
    </source>
</reference>
<dbReference type="EMBL" id="VDHJ01000009">
    <property type="protein sequence ID" value="TNL96797.1"/>
    <property type="molecule type" value="Genomic_DNA"/>
</dbReference>
<name>A0A5C4U3K7_9CORY</name>
<evidence type="ECO:0000313" key="3">
    <source>
        <dbReference type="EMBL" id="TNL96797.1"/>
    </source>
</evidence>
<comment type="caution">
    <text evidence="3">The sequence shown here is derived from an EMBL/GenBank/DDBJ whole genome shotgun (WGS) entry which is preliminary data.</text>
</comment>
<dbReference type="PANTHER" id="PTHR28208">
    <property type="entry name" value="PHOSPHATIDATE PHOSPHATASE APP1"/>
    <property type="match status" value="1"/>
</dbReference>
<gene>
    <name evidence="3" type="ORF">FHE74_07185</name>
</gene>
<dbReference type="GO" id="GO:0008195">
    <property type="term" value="F:phosphatidate phosphatase activity"/>
    <property type="evidence" value="ECO:0007669"/>
    <property type="project" value="InterPro"/>
</dbReference>
<dbReference type="InterPro" id="IPR052935">
    <property type="entry name" value="Mg2+_PAP"/>
</dbReference>
<evidence type="ECO:0000256" key="1">
    <source>
        <dbReference type="SAM" id="MobiDB-lite"/>
    </source>
</evidence>
<dbReference type="Pfam" id="PF09949">
    <property type="entry name" value="APP1_cat"/>
    <property type="match status" value="1"/>
</dbReference>
<organism evidence="3 4">
    <name type="scientific">Corynebacterium tapiri</name>
    <dbReference type="NCBI Taxonomy" id="1448266"/>
    <lineage>
        <taxon>Bacteria</taxon>
        <taxon>Bacillati</taxon>
        <taxon>Actinomycetota</taxon>
        <taxon>Actinomycetes</taxon>
        <taxon>Mycobacteriales</taxon>
        <taxon>Corynebacteriaceae</taxon>
        <taxon>Corynebacterium</taxon>
    </lineage>
</organism>
<dbReference type="InterPro" id="IPR019236">
    <property type="entry name" value="APP1_cat"/>
</dbReference>
<feature type="domain" description="Phosphatidate phosphatase APP1 catalytic" evidence="2">
    <location>
        <begin position="145"/>
        <end position="296"/>
    </location>
</feature>
<proteinExistence type="predicted"/>
<dbReference type="AlphaFoldDB" id="A0A5C4U3K7"/>
<dbReference type="RefSeq" id="WP_139465826.1">
    <property type="nucleotide sequence ID" value="NZ_VDHJ01000009.1"/>
</dbReference>
<dbReference type="OrthoDB" id="9789875at2"/>
<sequence length="345" mass="38397">MGLSDIVRTAEQKINEFGVRRTQNQGWVPTIHPYRGYGTQQRIHVIGRVLMEDPDFEQKASKRTVALEEAQRGYRQFFTVQVGDVPVRVHIGDSVVETFTNDNGYFDVTVDNHGLEPGWNTVTVCAEGAEDAEAEVLVTSDDVKIGLVSDVDDTVLVTNLPRAMHAAYNSWVKRTDKRQPVKGMSRFYKKLLEDHPDAPVFYLSTGAWNTYDTLVRFLEEEDLPKGPLLLTDWGPTPTGLFRNGTEHKKVQLRNLIIDYPDICWILVGDNGQHDPLTYGNLVAEHATKVCGVAIRELTPAEHVLSHGTTTSLTGPARTSRAGVPTISAPDGDALLAEYEQNPFVK</sequence>
<evidence type="ECO:0000313" key="4">
    <source>
        <dbReference type="Proteomes" id="UP000312032"/>
    </source>
</evidence>
<evidence type="ECO:0000259" key="2">
    <source>
        <dbReference type="Pfam" id="PF09949"/>
    </source>
</evidence>
<protein>
    <submittedName>
        <fullName evidence="3">DUF2183 domain-containing protein</fullName>
    </submittedName>
</protein>